<reference evidence="1" key="1">
    <citation type="submission" date="2013-12" db="EMBL/GenBank/DDBJ databases">
        <title>A Varibaculum cambriense genome reconstructed from a premature infant gut community with otherwise low bacterial novelty that shifts toward anaerobic metabolism during the third week of life.</title>
        <authorList>
            <person name="Brown C.T."/>
            <person name="Sharon I."/>
            <person name="Thomas B.C."/>
            <person name="Castelle C.J."/>
            <person name="Morowitz M.J."/>
            <person name="Banfield J.F."/>
        </authorList>
    </citation>
    <scope>NUCLEOTIDE SEQUENCE</scope>
</reference>
<protein>
    <submittedName>
        <fullName evidence="1">LysR substrate binding protein</fullName>
    </submittedName>
</protein>
<name>W1WBJ4_9ZZZZ</name>
<proteinExistence type="predicted"/>
<sequence>IAWFYSIPLDIDDPIELVYIKHEKASLSKMGDKFIEYLLEEVQFDK</sequence>
<comment type="caution">
    <text evidence="1">The sequence shown here is derived from an EMBL/GenBank/DDBJ whole genome shotgun (WGS) entry which is preliminary data.</text>
</comment>
<organism evidence="1">
    <name type="scientific">human gut metagenome</name>
    <dbReference type="NCBI Taxonomy" id="408170"/>
    <lineage>
        <taxon>unclassified sequences</taxon>
        <taxon>metagenomes</taxon>
        <taxon>organismal metagenomes</taxon>
    </lineage>
</organism>
<feature type="non-terminal residue" evidence="1">
    <location>
        <position position="1"/>
    </location>
</feature>
<dbReference type="EMBL" id="AZMM01019050">
    <property type="protein sequence ID" value="ETJ15533.1"/>
    <property type="molecule type" value="Genomic_DNA"/>
</dbReference>
<evidence type="ECO:0000313" key="1">
    <source>
        <dbReference type="EMBL" id="ETJ15533.1"/>
    </source>
</evidence>
<gene>
    <name evidence="1" type="ORF">Q604_UNBc4C00269G0001</name>
</gene>
<dbReference type="AlphaFoldDB" id="W1WBJ4"/>
<accession>W1WBJ4</accession>